<proteinExistence type="predicted"/>
<name>A0AAJ0H6R5_9PEZI</name>
<evidence type="ECO:0000313" key="2">
    <source>
        <dbReference type="Proteomes" id="UP001275084"/>
    </source>
</evidence>
<reference evidence="1" key="1">
    <citation type="journal article" date="2023" name="Mol. Phylogenet. Evol.">
        <title>Genome-scale phylogeny and comparative genomics of the fungal order Sordariales.</title>
        <authorList>
            <person name="Hensen N."/>
            <person name="Bonometti L."/>
            <person name="Westerberg I."/>
            <person name="Brannstrom I.O."/>
            <person name="Guillou S."/>
            <person name="Cros-Aarteil S."/>
            <person name="Calhoun S."/>
            <person name="Haridas S."/>
            <person name="Kuo A."/>
            <person name="Mondo S."/>
            <person name="Pangilinan J."/>
            <person name="Riley R."/>
            <person name="LaButti K."/>
            <person name="Andreopoulos B."/>
            <person name="Lipzen A."/>
            <person name="Chen C."/>
            <person name="Yan M."/>
            <person name="Daum C."/>
            <person name="Ng V."/>
            <person name="Clum A."/>
            <person name="Steindorff A."/>
            <person name="Ohm R.A."/>
            <person name="Martin F."/>
            <person name="Silar P."/>
            <person name="Natvig D.O."/>
            <person name="Lalanne C."/>
            <person name="Gautier V."/>
            <person name="Ament-Velasquez S.L."/>
            <person name="Kruys A."/>
            <person name="Hutchinson M.I."/>
            <person name="Powell A.J."/>
            <person name="Barry K."/>
            <person name="Miller A.N."/>
            <person name="Grigoriev I.V."/>
            <person name="Debuchy R."/>
            <person name="Gladieux P."/>
            <person name="Hiltunen Thoren M."/>
            <person name="Johannesson H."/>
        </authorList>
    </citation>
    <scope>NUCLEOTIDE SEQUENCE</scope>
    <source>
        <strain evidence="1">CBS 955.72</strain>
    </source>
</reference>
<organism evidence="1 2">
    <name type="scientific">Lasiosphaeria hispida</name>
    <dbReference type="NCBI Taxonomy" id="260671"/>
    <lineage>
        <taxon>Eukaryota</taxon>
        <taxon>Fungi</taxon>
        <taxon>Dikarya</taxon>
        <taxon>Ascomycota</taxon>
        <taxon>Pezizomycotina</taxon>
        <taxon>Sordariomycetes</taxon>
        <taxon>Sordariomycetidae</taxon>
        <taxon>Sordariales</taxon>
        <taxon>Lasiosphaeriaceae</taxon>
        <taxon>Lasiosphaeria</taxon>
    </lineage>
</organism>
<dbReference type="InterPro" id="IPR010856">
    <property type="entry name" value="Gig2-like"/>
</dbReference>
<dbReference type="AlphaFoldDB" id="A0AAJ0H6R5"/>
<dbReference type="SUPFAM" id="SSF51197">
    <property type="entry name" value="Clavaminate synthase-like"/>
    <property type="match status" value="1"/>
</dbReference>
<evidence type="ECO:0000313" key="1">
    <source>
        <dbReference type="EMBL" id="KAK3341362.1"/>
    </source>
</evidence>
<comment type="caution">
    <text evidence="1">The sequence shown here is derived from an EMBL/GenBank/DDBJ whole genome shotgun (WGS) entry which is preliminary data.</text>
</comment>
<dbReference type="InterPro" id="IPR027443">
    <property type="entry name" value="IPNS-like_sf"/>
</dbReference>
<dbReference type="Proteomes" id="UP001275084">
    <property type="component" value="Unassembled WGS sequence"/>
</dbReference>
<dbReference type="PANTHER" id="PTHR30613">
    <property type="entry name" value="UNCHARACTERIZED PROTEIN YBIU-RELATED"/>
    <property type="match status" value="1"/>
</dbReference>
<dbReference type="Pfam" id="PF07350">
    <property type="entry name" value="Gig2-like"/>
    <property type="match status" value="1"/>
</dbReference>
<dbReference type="Gene3D" id="2.60.120.330">
    <property type="entry name" value="B-lactam Antibiotic, Isopenicillin N Synthase, Chain"/>
    <property type="match status" value="1"/>
</dbReference>
<keyword evidence="2" id="KW-1185">Reference proteome</keyword>
<protein>
    <recommendedName>
        <fullName evidence="3">DUF1479 domain protein</fullName>
    </recommendedName>
</protein>
<reference evidence="1" key="2">
    <citation type="submission" date="2023-06" db="EMBL/GenBank/DDBJ databases">
        <authorList>
            <consortium name="Lawrence Berkeley National Laboratory"/>
            <person name="Haridas S."/>
            <person name="Hensen N."/>
            <person name="Bonometti L."/>
            <person name="Westerberg I."/>
            <person name="Brannstrom I.O."/>
            <person name="Guillou S."/>
            <person name="Cros-Aarteil S."/>
            <person name="Calhoun S."/>
            <person name="Kuo A."/>
            <person name="Mondo S."/>
            <person name="Pangilinan J."/>
            <person name="Riley R."/>
            <person name="Labutti K."/>
            <person name="Andreopoulos B."/>
            <person name="Lipzen A."/>
            <person name="Chen C."/>
            <person name="Yanf M."/>
            <person name="Daum C."/>
            <person name="Ng V."/>
            <person name="Clum A."/>
            <person name="Steindorff A."/>
            <person name="Ohm R."/>
            <person name="Martin F."/>
            <person name="Silar P."/>
            <person name="Natvig D."/>
            <person name="Lalanne C."/>
            <person name="Gautier V."/>
            <person name="Ament-Velasquez S.L."/>
            <person name="Kruys A."/>
            <person name="Hutchinson M.I."/>
            <person name="Powell A.J."/>
            <person name="Barry K."/>
            <person name="Miller A.N."/>
            <person name="Grigoriev I.V."/>
            <person name="Debuchy R."/>
            <person name="Gladieux P."/>
            <person name="Thoren M.H."/>
            <person name="Johannesson H."/>
        </authorList>
    </citation>
    <scope>NUCLEOTIDE SEQUENCE</scope>
    <source>
        <strain evidence="1">CBS 955.72</strain>
    </source>
</reference>
<gene>
    <name evidence="1" type="ORF">B0T25DRAFT_339591</name>
</gene>
<dbReference type="PANTHER" id="PTHR30613:SF1">
    <property type="entry name" value="DUF1479 DOMAIN PROTEIN (AFU_ORTHOLOGUE AFUA_5G09280)"/>
    <property type="match status" value="1"/>
</dbReference>
<sequence>MAVSVQPFPASSTSMGAYMPPTKNIKMQACPSPGPIHLSQRFAALKESMVSRREDSLVSSWRQLLEAIREEVDLVSSLGSQIVPSIDFADIRKLEYAESFQEELRTRGVAVIRNVVPRDTALDWEDETRVYLDQNPSKATSPARGSKLHEVYWSPAQVQARVHPNILAAQRFAMGAWKSKDPNARISTNFPITYADRMRIRTKGDMELSAPSAHIDGGSVERWEPDGYGRAGTYRDIFQGNWQDYNPWEASTRIPVASDLYRGVGSCSIFRAFQGWLAMSSIASPLQVCPMPQLATVYFLLRPFFSRRDVDTPWNLTRPQNSILHGALPSYTQEISRALHPHLQLDRSLVSIPRLEPGDYVIWHPDLIHVADGPHLGSHASSTTTAMYLPACPLTQTNALYLCRQRKAFLLGCPGPDFGGGRGESDYVGRPGVREVNEAGGEDGLRAMGLLPWDEEDADSDAERQVMAMANAILFPDLYDML</sequence>
<evidence type="ECO:0008006" key="3">
    <source>
        <dbReference type="Google" id="ProtNLM"/>
    </source>
</evidence>
<accession>A0AAJ0H6R5</accession>
<dbReference type="EMBL" id="JAUIQD010000008">
    <property type="protein sequence ID" value="KAK3341362.1"/>
    <property type="molecule type" value="Genomic_DNA"/>
</dbReference>